<evidence type="ECO:0000256" key="7">
    <source>
        <dbReference type="ARBA" id="ARBA00023054"/>
    </source>
</evidence>
<dbReference type="GO" id="GO:0034451">
    <property type="term" value="C:centriolar satellite"/>
    <property type="evidence" value="ECO:0007669"/>
    <property type="project" value="TreeGrafter"/>
</dbReference>
<evidence type="ECO:0000256" key="8">
    <source>
        <dbReference type="ARBA" id="ARBA00023212"/>
    </source>
</evidence>
<keyword evidence="6" id="KW-0965">Cell junction</keyword>
<reference evidence="10" key="1">
    <citation type="submission" date="2022-04" db="EMBL/GenBank/DDBJ databases">
        <authorList>
            <person name="Xu L."/>
            <person name="Lv Z."/>
        </authorList>
    </citation>
    <scope>NUCLEOTIDE SEQUENCE</scope>
    <source>
        <strain evidence="10">LV_2022a</strain>
    </source>
</reference>
<feature type="region of interest" description="Disordered" evidence="9">
    <location>
        <begin position="559"/>
        <end position="597"/>
    </location>
</feature>
<feature type="compositionally biased region" description="Polar residues" evidence="9">
    <location>
        <begin position="561"/>
        <end position="571"/>
    </location>
</feature>
<comment type="caution">
    <text evidence="10">The sequence shown here is derived from an EMBL/GenBank/DDBJ whole genome shotgun (WGS) entry which is preliminary data.</text>
</comment>
<dbReference type="InterPro" id="IPR021622">
    <property type="entry name" value="Afadin/alpha-actinin-bd"/>
</dbReference>
<evidence type="ECO:0000256" key="5">
    <source>
        <dbReference type="ARBA" id="ARBA00022889"/>
    </source>
</evidence>
<comment type="subcellular location">
    <subcellularLocation>
        <location evidence="1">Cell junction</location>
    </subcellularLocation>
    <subcellularLocation>
        <location evidence="2">Cytoplasm</location>
        <location evidence="2">Cytoskeleton</location>
        <location evidence="2">Microtubule organizing center</location>
        <location evidence="2">Centrosome</location>
    </subcellularLocation>
</comment>
<dbReference type="Pfam" id="PF11559">
    <property type="entry name" value="ADIP"/>
    <property type="match status" value="1"/>
</dbReference>
<organism evidence="10 11">
    <name type="scientific">Schistosoma mekongi</name>
    <name type="common">Parasitic worm</name>
    <dbReference type="NCBI Taxonomy" id="38744"/>
    <lineage>
        <taxon>Eukaryota</taxon>
        <taxon>Metazoa</taxon>
        <taxon>Spiralia</taxon>
        <taxon>Lophotrochozoa</taxon>
        <taxon>Platyhelminthes</taxon>
        <taxon>Trematoda</taxon>
        <taxon>Digenea</taxon>
        <taxon>Strigeidida</taxon>
        <taxon>Schistosomatoidea</taxon>
        <taxon>Schistosomatidae</taxon>
        <taxon>Schistosoma</taxon>
    </lineage>
</organism>
<protein>
    <submittedName>
        <fullName evidence="10">Uncharacterized protein</fullName>
    </submittedName>
</protein>
<dbReference type="PANTHER" id="PTHR46507:SF4">
    <property type="entry name" value="SSX FAMILY MEMBER 2 INTERACTING PROTEIN"/>
    <property type="match status" value="1"/>
</dbReference>
<evidence type="ECO:0000256" key="4">
    <source>
        <dbReference type="ARBA" id="ARBA00022490"/>
    </source>
</evidence>
<evidence type="ECO:0000313" key="11">
    <source>
        <dbReference type="Proteomes" id="UP001292079"/>
    </source>
</evidence>
<keyword evidence="7" id="KW-0175">Coiled coil</keyword>
<proteinExistence type="inferred from homology"/>
<reference evidence="10" key="2">
    <citation type="journal article" date="2023" name="Infect Dis Poverty">
        <title>Chromosome-scale genome of the human blood fluke Schistosoma mekongi and its implications for public health.</title>
        <authorList>
            <person name="Zhou M."/>
            <person name="Xu L."/>
            <person name="Xu D."/>
            <person name="Chen W."/>
            <person name="Khan J."/>
            <person name="Hu Y."/>
            <person name="Huang H."/>
            <person name="Wei H."/>
            <person name="Zhang Y."/>
            <person name="Chusongsang P."/>
            <person name="Tanasarnprasert K."/>
            <person name="Hu X."/>
            <person name="Limpanont Y."/>
            <person name="Lv Z."/>
        </authorList>
    </citation>
    <scope>NUCLEOTIDE SEQUENCE</scope>
    <source>
        <strain evidence="10">LV_2022a</strain>
    </source>
</reference>
<name>A0AAE1ZLM0_SCHME</name>
<evidence type="ECO:0000256" key="2">
    <source>
        <dbReference type="ARBA" id="ARBA00004300"/>
    </source>
</evidence>
<feature type="compositionally biased region" description="Polar residues" evidence="9">
    <location>
        <begin position="581"/>
        <end position="597"/>
    </location>
</feature>
<evidence type="ECO:0000256" key="1">
    <source>
        <dbReference type="ARBA" id="ARBA00004282"/>
    </source>
</evidence>
<evidence type="ECO:0000313" key="10">
    <source>
        <dbReference type="EMBL" id="KAK4475537.1"/>
    </source>
</evidence>
<evidence type="ECO:0000256" key="9">
    <source>
        <dbReference type="SAM" id="MobiDB-lite"/>
    </source>
</evidence>
<gene>
    <name evidence="10" type="ORF">MN116_000818</name>
</gene>
<dbReference type="GO" id="GO:0036064">
    <property type="term" value="C:ciliary basal body"/>
    <property type="evidence" value="ECO:0007669"/>
    <property type="project" value="TreeGrafter"/>
</dbReference>
<accession>A0AAE1ZLM0</accession>
<comment type="similarity">
    <text evidence="3">Belongs to the ADIP family.</text>
</comment>
<sequence>MSHIPSIDYFNNGVWSTQVCDKSSSEDPSTPSSETFIVSPLSKLYSSVRLIYSEFEVMGYPKVLKVENGEIQIIMNNFVDNVLKLVTSYRKCLSSREEIELSFHRVQSDLIHVQKLYKRCQQNLEETQKSNELTKESAKQTLSDKKLLNDRLKSACNDLRKTQLNFQRHEVQFLHERRKLEKEATDLRKRLASLIDKTSLSCNKGKKTNQPASTSTDLSISQLSLLTESDRKSDSRQNVILKSSVLTNRGPSNSLRFGSSFRTNSGLGSAKSESLSQVDNLNLHINDDLDVRTPKADLSSLMVQQLESRQNDLLYENRELRDLVGQLSSRMIRFTDFLQRHCTAWVENDVINASNEFDSEYFSLDEEDDDEYFRRESSDEEYSTIVSVSKESGRRKSTLVNCLLFELPYAIIRDDLTRRVRYLSRCLWCKLKCLAKHYIITKYDEATNGIKSETYILDLPTSPRGDDEKLYDKNNNEVSLLKNELVEVKSSLANCKSAIKEKELIMEHILLTSHNLNKFEKSNLSNSNPELGCKGETQSDRHYIPLLLKESSLRIAKENRQNNISNSSENPRYSPVAPARTSFTESPFPTRIIQRNN</sequence>
<dbReference type="PANTHER" id="PTHR46507">
    <property type="entry name" value="AFADIN- AND ALPHA-ACTININ-BINDING PROTEIN"/>
    <property type="match status" value="1"/>
</dbReference>
<dbReference type="InterPro" id="IPR052300">
    <property type="entry name" value="Adhesion_Centrosome_assoc"/>
</dbReference>
<evidence type="ECO:0000256" key="6">
    <source>
        <dbReference type="ARBA" id="ARBA00022949"/>
    </source>
</evidence>
<keyword evidence="4" id="KW-0963">Cytoplasm</keyword>
<keyword evidence="8" id="KW-0206">Cytoskeleton</keyword>
<dbReference type="GO" id="GO:0035735">
    <property type="term" value="P:intraciliary transport involved in cilium assembly"/>
    <property type="evidence" value="ECO:0007669"/>
    <property type="project" value="TreeGrafter"/>
</dbReference>
<dbReference type="AlphaFoldDB" id="A0AAE1ZLM0"/>
<dbReference type="Proteomes" id="UP001292079">
    <property type="component" value="Unassembled WGS sequence"/>
</dbReference>
<keyword evidence="5" id="KW-0130">Cell adhesion</keyword>
<evidence type="ECO:0000256" key="3">
    <source>
        <dbReference type="ARBA" id="ARBA00009291"/>
    </source>
</evidence>
<keyword evidence="11" id="KW-1185">Reference proteome</keyword>
<dbReference type="EMBL" id="JALJAT010000001">
    <property type="protein sequence ID" value="KAK4475537.1"/>
    <property type="molecule type" value="Genomic_DNA"/>
</dbReference>